<evidence type="ECO:0000313" key="1">
    <source>
        <dbReference type="EMBL" id="MZQ91281.1"/>
    </source>
</evidence>
<keyword evidence="2" id="KW-1185">Reference proteome</keyword>
<dbReference type="AlphaFoldDB" id="A0A6L8VN84"/>
<dbReference type="OrthoDB" id="7053243at2"/>
<dbReference type="Proteomes" id="UP000477083">
    <property type="component" value="Unassembled WGS sequence"/>
</dbReference>
<dbReference type="RefSeq" id="WP_161348663.1">
    <property type="nucleotide sequence ID" value="NZ_BMGW01000023.1"/>
</dbReference>
<proteinExistence type="predicted"/>
<protein>
    <submittedName>
        <fullName evidence="1">Uncharacterized protein</fullName>
    </submittedName>
</protein>
<evidence type="ECO:0000313" key="2">
    <source>
        <dbReference type="Proteomes" id="UP000477083"/>
    </source>
</evidence>
<comment type="caution">
    <text evidence="1">The sequence shown here is derived from an EMBL/GenBank/DDBJ whole genome shotgun (WGS) entry which is preliminary data.</text>
</comment>
<accession>A0A6L8VN84</accession>
<name>A0A6L8VN84_9RHOB</name>
<reference evidence="1 2" key="1">
    <citation type="submission" date="2020-01" db="EMBL/GenBank/DDBJ databases">
        <title>Frigidibacter albus SP32T (=CGMCC 1.13995T).</title>
        <authorList>
            <person name="Liao X."/>
        </authorList>
    </citation>
    <scope>NUCLEOTIDE SEQUENCE [LARGE SCALE GENOMIC DNA]</scope>
    <source>
        <strain evidence="1 2">SP32</strain>
    </source>
</reference>
<sequence>MMFGPSLELLRQFDSALLAQFQALREKRGADPVFLIEHGMEPEGMAEMVRLVSAHARIEGLAAVRWPNASLPLACAITETGYGYRGTGTEFWPRLSRDLGVAVTGADRLAVRALFERLSQRLGTPRPHQSDWARNYSNIAWPIRNALAPQEIHRPLAGALGKLAQAGGLALDDDEFYRRLVGIAGGLWSGRLSDWLEDRTLAIGLGRGLLSGEESGAWLEPRALARIARDIRMDAECRQVLRQARRALRSAPRKAPPLPAMAKWLASVSGGEGRRGPVLDRLLLQGPRASEGIVSQSALLVIKGQPRSPSFLRDFLQGAVLEIPDITRAFTADFLQISGDQESADLLAALTPAAPSLFRWAASGGLLPALGRDDVVYPGEQLLQVSQDRPGSPAKPACAQDVTCPTGVLAWVAEATTCRTALAEAGVRMAGSQLAEFACAGRVIREGTRLMPPADTPLFLRALCPALEVSVGKPGAAGATLAAVMALGDVAILPPSDSAVALHLQAAGQAETWEIIPRPEEAAAPRAFTCSARPTQPTLADLRSGALVLSFVSPVALGPVTVQIDLIRNGGEVAQQQIALSGLPARLTFAAPDFEEMRSAAYQASEVEESWWTLAAKVPGMGEFVFPLPRRPDALDRVPGQIAWRSEEDEGEDRADAAIIQPGLSARALAPLLGLGVATDTEAGDDIRLYLPDVAGLQALRAGLTVGKVSLFARSARPTTLAVARAVTALDAKHGLDTLCEALVAWHSAEASSFLVDARRQEIVAFLEDGLLLALCGEAWLDAEAQHRRRPGSLASQMAEGAVAHGLAAGPEFPEIAPEDVPLLHGALTWRLGSALHAGQVADLETGPALTEDEAALFDTAVDAAYADLSATLEQRGEPALEESYAGNPAERWQRLLERSRIAQAQSPFRHLILPETRWETLQATSYARLSDDDLVSLLTRCHMDISRTAGIDWTGPHVLRSGLMLWLAPALLLETEAWRDHLARLLSDRHTARAVRYVALRLRQAEGAAEGKVLHA</sequence>
<gene>
    <name evidence="1" type="ORF">GS660_19530</name>
</gene>
<organism evidence="1 2">
    <name type="scientific">Frigidibacter albus</name>
    <dbReference type="NCBI Taxonomy" id="1465486"/>
    <lineage>
        <taxon>Bacteria</taxon>
        <taxon>Pseudomonadati</taxon>
        <taxon>Pseudomonadota</taxon>
        <taxon>Alphaproteobacteria</taxon>
        <taxon>Rhodobacterales</taxon>
        <taxon>Paracoccaceae</taxon>
        <taxon>Frigidibacter</taxon>
    </lineage>
</organism>
<dbReference type="EMBL" id="WWNR01000023">
    <property type="protein sequence ID" value="MZQ91281.1"/>
    <property type="molecule type" value="Genomic_DNA"/>
</dbReference>